<keyword evidence="3" id="KW-1185">Reference proteome</keyword>
<dbReference type="Proteomes" id="UP000800096">
    <property type="component" value="Unassembled WGS sequence"/>
</dbReference>
<organism evidence="2 3">
    <name type="scientific">Ampelomyces quisqualis</name>
    <name type="common">Powdery mildew agent</name>
    <dbReference type="NCBI Taxonomy" id="50730"/>
    <lineage>
        <taxon>Eukaryota</taxon>
        <taxon>Fungi</taxon>
        <taxon>Dikarya</taxon>
        <taxon>Ascomycota</taxon>
        <taxon>Pezizomycotina</taxon>
        <taxon>Dothideomycetes</taxon>
        <taxon>Pleosporomycetidae</taxon>
        <taxon>Pleosporales</taxon>
        <taxon>Pleosporineae</taxon>
        <taxon>Phaeosphaeriaceae</taxon>
        <taxon>Ampelomyces</taxon>
    </lineage>
</organism>
<reference evidence="2" key="1">
    <citation type="journal article" date="2020" name="Stud. Mycol.">
        <title>101 Dothideomycetes genomes: a test case for predicting lifestyles and emergence of pathogens.</title>
        <authorList>
            <person name="Haridas S."/>
            <person name="Albert R."/>
            <person name="Binder M."/>
            <person name="Bloem J."/>
            <person name="Labutti K."/>
            <person name="Salamov A."/>
            <person name="Andreopoulos B."/>
            <person name="Baker S."/>
            <person name="Barry K."/>
            <person name="Bills G."/>
            <person name="Bluhm B."/>
            <person name="Cannon C."/>
            <person name="Castanera R."/>
            <person name="Culley D."/>
            <person name="Daum C."/>
            <person name="Ezra D."/>
            <person name="Gonzalez J."/>
            <person name="Henrissat B."/>
            <person name="Kuo A."/>
            <person name="Liang C."/>
            <person name="Lipzen A."/>
            <person name="Lutzoni F."/>
            <person name="Magnuson J."/>
            <person name="Mondo S."/>
            <person name="Nolan M."/>
            <person name="Ohm R."/>
            <person name="Pangilinan J."/>
            <person name="Park H.-J."/>
            <person name="Ramirez L."/>
            <person name="Alfaro M."/>
            <person name="Sun H."/>
            <person name="Tritt A."/>
            <person name="Yoshinaga Y."/>
            <person name="Zwiers L.-H."/>
            <person name="Turgeon B."/>
            <person name="Goodwin S."/>
            <person name="Spatafora J."/>
            <person name="Crous P."/>
            <person name="Grigoriev I."/>
        </authorList>
    </citation>
    <scope>NUCLEOTIDE SEQUENCE</scope>
    <source>
        <strain evidence="2">HMLAC05119</strain>
    </source>
</reference>
<dbReference type="AlphaFoldDB" id="A0A6A5QI51"/>
<proteinExistence type="predicted"/>
<name>A0A6A5QI51_AMPQU</name>
<feature type="region of interest" description="Disordered" evidence="1">
    <location>
        <begin position="1"/>
        <end position="111"/>
    </location>
</feature>
<evidence type="ECO:0000313" key="2">
    <source>
        <dbReference type="EMBL" id="KAF1915069.1"/>
    </source>
</evidence>
<accession>A0A6A5QI51</accession>
<feature type="compositionally biased region" description="Polar residues" evidence="1">
    <location>
        <begin position="82"/>
        <end position="95"/>
    </location>
</feature>
<sequence>MFRRGEQIRSSIPAGPSPAQSLDSSSEHATLHMASDNISPADRPRGCAILDQSVCRPVAPAPTRRENNSRDESVPLFPTTKPLRSTSHTPSSTAHETAPHAGTPDRWGISP</sequence>
<protein>
    <submittedName>
        <fullName evidence="2">Uncharacterized protein</fullName>
    </submittedName>
</protein>
<feature type="compositionally biased region" description="Basic and acidic residues" evidence="1">
    <location>
        <begin position="63"/>
        <end position="73"/>
    </location>
</feature>
<dbReference type="EMBL" id="ML979136">
    <property type="protein sequence ID" value="KAF1915069.1"/>
    <property type="molecule type" value="Genomic_DNA"/>
</dbReference>
<evidence type="ECO:0000256" key="1">
    <source>
        <dbReference type="SAM" id="MobiDB-lite"/>
    </source>
</evidence>
<gene>
    <name evidence="2" type="ORF">BDU57DRAFT_261761</name>
</gene>
<evidence type="ECO:0000313" key="3">
    <source>
        <dbReference type="Proteomes" id="UP000800096"/>
    </source>
</evidence>